<feature type="region of interest" description="Disordered" evidence="1">
    <location>
        <begin position="42"/>
        <end position="68"/>
    </location>
</feature>
<dbReference type="HOGENOM" id="CLU_2791603_0_0_11"/>
<dbReference type="EMBL" id="CP001958">
    <property type="protein sequence ID" value="ADG99450.1"/>
    <property type="molecule type" value="Genomic_DNA"/>
</dbReference>
<evidence type="ECO:0000313" key="3">
    <source>
        <dbReference type="Proteomes" id="UP000002247"/>
    </source>
</evidence>
<dbReference type="AlphaFoldDB" id="D6ZEH4"/>
<sequence length="68" mass="7620">MKPGALHTASAGKRRARGFTPRWLATTLNLAAAKLRGLKDFLKHQTDQARRQSPASPDKRRRAKRLAD</sequence>
<name>D6ZEH4_SEGRD</name>
<dbReference type="KEGG" id="srt:Srot_3025"/>
<feature type="region of interest" description="Disordered" evidence="1">
    <location>
        <begin position="1"/>
        <end position="20"/>
    </location>
</feature>
<evidence type="ECO:0000313" key="2">
    <source>
        <dbReference type="EMBL" id="ADG99450.1"/>
    </source>
</evidence>
<keyword evidence="3" id="KW-1185">Reference proteome</keyword>
<evidence type="ECO:0000256" key="1">
    <source>
        <dbReference type="SAM" id="MobiDB-lite"/>
    </source>
</evidence>
<feature type="compositionally biased region" description="Basic residues" evidence="1">
    <location>
        <begin position="59"/>
        <end position="68"/>
    </location>
</feature>
<reference evidence="2 3" key="1">
    <citation type="journal article" date="2010" name="Stand. Genomic Sci.">
        <title>Complete genome sequence of Segniliparus rotundus type strain (CDC 1076).</title>
        <authorList>
            <person name="Sikorski J."/>
            <person name="Lapidus A."/>
            <person name="Copeland A."/>
            <person name="Misra M."/>
            <person name="Glavina Del Rio T."/>
            <person name="Nolan M."/>
            <person name="Lucas S."/>
            <person name="Chen F."/>
            <person name="Tice H."/>
            <person name="Cheng J.F."/>
            <person name="Jando M."/>
            <person name="Schneider S."/>
            <person name="Bruce D."/>
            <person name="Goodwin L."/>
            <person name="Pitluck S."/>
            <person name="Liolios K."/>
            <person name="Mikhailova N."/>
            <person name="Pati A."/>
            <person name="Ivanova N."/>
            <person name="Mavromatis K."/>
            <person name="Chen A."/>
            <person name="Palaniappan K."/>
            <person name="Chertkov O."/>
            <person name="Land M."/>
            <person name="Hauser L."/>
            <person name="Chang Y.J."/>
            <person name="Jeffries C.D."/>
            <person name="Brettin T."/>
            <person name="Detter J.C."/>
            <person name="Han C."/>
            <person name="Rohde M."/>
            <person name="Goker M."/>
            <person name="Bristow J."/>
            <person name="Eisen J.A."/>
            <person name="Markowitz V."/>
            <person name="Hugenholtz P."/>
            <person name="Kyrpides N.C."/>
            <person name="Klenk H.P."/>
        </authorList>
    </citation>
    <scope>NUCLEOTIDE SEQUENCE [LARGE SCALE GENOMIC DNA]</scope>
    <source>
        <strain evidence="3">ATCC BAA-972 / CDC 1076 / CIP 108378 / DSM 44985 / JCM 13578</strain>
    </source>
</reference>
<accession>D6ZEH4</accession>
<proteinExistence type="predicted"/>
<dbReference type="Proteomes" id="UP000002247">
    <property type="component" value="Chromosome"/>
</dbReference>
<protein>
    <submittedName>
        <fullName evidence="2">Uncharacterized protein</fullName>
    </submittedName>
</protein>
<gene>
    <name evidence="2" type="ordered locus">Srot_3025</name>
</gene>
<organism evidence="2 3">
    <name type="scientific">Segniliparus rotundus (strain ATCC BAA-972 / CDC 1076 / CIP 108378 / DSM 44985 / JCM 13578)</name>
    <dbReference type="NCBI Taxonomy" id="640132"/>
    <lineage>
        <taxon>Bacteria</taxon>
        <taxon>Bacillati</taxon>
        <taxon>Actinomycetota</taxon>
        <taxon>Actinomycetes</taxon>
        <taxon>Mycobacteriales</taxon>
        <taxon>Segniliparaceae</taxon>
        <taxon>Segniliparus</taxon>
    </lineage>
</organism>